<name>A0A4D6YA96_9GAMM</name>
<dbReference type="InterPro" id="IPR000962">
    <property type="entry name" value="Znf_DskA_TraR"/>
</dbReference>
<dbReference type="InterPro" id="IPR048489">
    <property type="entry name" value="DksA_N"/>
</dbReference>
<feature type="binding site" evidence="4">
    <location>
        <position position="139"/>
    </location>
    <ligand>
        <name>Zn(2+)</name>
        <dbReference type="ChEBI" id="CHEBI:29105"/>
    </ligand>
</feature>
<dbReference type="EMBL" id="CP034852">
    <property type="protein sequence ID" value="QCI26707.1"/>
    <property type="molecule type" value="Genomic_DNA"/>
</dbReference>
<evidence type="ECO:0000259" key="7">
    <source>
        <dbReference type="Pfam" id="PF21157"/>
    </source>
</evidence>
<dbReference type="Pfam" id="PF21157">
    <property type="entry name" value="DksA_N"/>
    <property type="match status" value="1"/>
</dbReference>
<protein>
    <recommendedName>
        <fullName evidence="4">RNA polymerase-binding transcription factor DksA</fullName>
    </recommendedName>
</protein>
<dbReference type="PROSITE" id="PS51128">
    <property type="entry name" value="ZF_DKSA_2"/>
    <property type="match status" value="1"/>
</dbReference>
<feature type="binding site" evidence="4">
    <location>
        <position position="136"/>
    </location>
    <ligand>
        <name>Zn(2+)</name>
        <dbReference type="ChEBI" id="CHEBI:29105"/>
    </ligand>
</feature>
<dbReference type="SUPFAM" id="SSF57716">
    <property type="entry name" value="Glucocorticoid receptor-like (DNA-binding domain)"/>
    <property type="match status" value="1"/>
</dbReference>
<dbReference type="Gene3D" id="1.20.120.910">
    <property type="entry name" value="DksA, coiled-coil domain"/>
    <property type="match status" value="1"/>
</dbReference>
<feature type="binding site" evidence="4">
    <location>
        <position position="118"/>
    </location>
    <ligand>
        <name>Zn(2+)</name>
        <dbReference type="ChEBI" id="CHEBI:29105"/>
    </ligand>
</feature>
<dbReference type="GO" id="GO:0010468">
    <property type="term" value="P:regulation of gene expression"/>
    <property type="evidence" value="ECO:0007669"/>
    <property type="project" value="UniProtKB-UniRule"/>
</dbReference>
<reference evidence="8 9" key="1">
    <citation type="submission" date="2018-12" db="EMBL/GenBank/DDBJ databases">
        <authorList>
            <person name="Chong R.A."/>
        </authorList>
    </citation>
    <scope>NUCLEOTIDE SEQUENCE [LARGE SCALE GENOMIC DNA]</scope>
    <source>
        <strain evidence="8 9">Tca</strain>
    </source>
</reference>
<gene>
    <name evidence="4 8" type="primary">dksA</name>
    <name evidence="8" type="ORF">D9V80_00810</name>
</gene>
<evidence type="ECO:0000256" key="4">
    <source>
        <dbReference type="HAMAP-Rule" id="MF_00926"/>
    </source>
</evidence>
<evidence type="ECO:0000256" key="5">
    <source>
        <dbReference type="PROSITE-ProRule" id="PRU00510"/>
    </source>
</evidence>
<evidence type="ECO:0000256" key="3">
    <source>
        <dbReference type="ARBA" id="ARBA00022833"/>
    </source>
</evidence>
<evidence type="ECO:0000256" key="1">
    <source>
        <dbReference type="ARBA" id="ARBA00022723"/>
    </source>
</evidence>
<comment type="function">
    <text evidence="4">Transcription factor that acts by binding directly to the RNA polymerase (RNAP). Required for negative regulation of rRNA expression and positive regulation of several amino acid biosynthesis promoters. Also required for regulation of fis expression.</text>
</comment>
<sequence length="152" mass="18118">MKMNKHRKISSLSILSIAGVHPYQETKEEKYMNSMQLTHFKKILTAWKNQIIFELNRQHEDQKEELTNNFPDPIDRAVQEEEFSLKLRNKERERKIITKIDRTLNKILRKEFGYCTSCGIEIGIKRLEARPTANLCIDCKTLEEIREKQILR</sequence>
<feature type="domain" description="DnaK suppressor protein DksA N-terminal" evidence="7">
    <location>
        <begin position="36"/>
        <end position="107"/>
    </location>
</feature>
<dbReference type="GO" id="GO:0008270">
    <property type="term" value="F:zinc ion binding"/>
    <property type="evidence" value="ECO:0007669"/>
    <property type="project" value="UniProtKB-UniRule"/>
</dbReference>
<evidence type="ECO:0000259" key="6">
    <source>
        <dbReference type="Pfam" id="PF01258"/>
    </source>
</evidence>
<accession>A0A4D6YA96</accession>
<reference evidence="8 9" key="2">
    <citation type="submission" date="2019-05" db="EMBL/GenBank/DDBJ databases">
        <title>Genome evolution of the obligate endosymbiont Buchnera aphidicola.</title>
        <authorList>
            <person name="Moran N.A."/>
        </authorList>
    </citation>
    <scope>NUCLEOTIDE SEQUENCE [LARGE SCALE GENOMIC DNA]</scope>
    <source>
        <strain evidence="8 9">Tca</strain>
    </source>
</reference>
<feature type="zinc finger region" description="dksA C4-type" evidence="5">
    <location>
        <begin position="115"/>
        <end position="139"/>
    </location>
</feature>
<dbReference type="PANTHER" id="PTHR33823">
    <property type="entry name" value="RNA POLYMERASE-BINDING TRANSCRIPTION FACTOR DKSA-RELATED"/>
    <property type="match status" value="1"/>
</dbReference>
<dbReference type="SUPFAM" id="SSF109635">
    <property type="entry name" value="DnaK suppressor protein DksA, alpha-hairpin domain"/>
    <property type="match status" value="1"/>
</dbReference>
<comment type="subcellular location">
    <subcellularLocation>
        <location evidence="4">Cytoplasm</location>
    </subcellularLocation>
</comment>
<feature type="binding site" evidence="4">
    <location>
        <position position="115"/>
    </location>
    <ligand>
        <name>Zn(2+)</name>
        <dbReference type="ChEBI" id="CHEBI:29105"/>
    </ligand>
</feature>
<keyword evidence="1 4" id="KW-0479">Metal-binding</keyword>
<dbReference type="Proteomes" id="UP000298782">
    <property type="component" value="Chromosome"/>
</dbReference>
<keyword evidence="2 4" id="KW-0863">Zinc-finger</keyword>
<keyword evidence="4" id="KW-0963">Cytoplasm</keyword>
<dbReference type="NCBIfam" id="TIGR02420">
    <property type="entry name" value="dksA"/>
    <property type="match status" value="1"/>
</dbReference>
<dbReference type="HAMAP" id="MF_00926">
    <property type="entry name" value="DksA"/>
    <property type="match status" value="1"/>
</dbReference>
<comment type="similarity">
    <text evidence="4">Belongs to the DksA family.</text>
</comment>
<dbReference type="InterPro" id="IPR037187">
    <property type="entry name" value="DnaK_N"/>
</dbReference>
<evidence type="ECO:0000256" key="2">
    <source>
        <dbReference type="ARBA" id="ARBA00022771"/>
    </source>
</evidence>
<dbReference type="AlphaFoldDB" id="A0A4D6YA96"/>
<dbReference type="GO" id="GO:0005737">
    <property type="term" value="C:cytoplasm"/>
    <property type="evidence" value="ECO:0007669"/>
    <property type="project" value="UniProtKB-SubCell"/>
</dbReference>
<proteinExistence type="inferred from homology"/>
<evidence type="ECO:0000313" key="9">
    <source>
        <dbReference type="Proteomes" id="UP000298782"/>
    </source>
</evidence>
<feature type="domain" description="Zinc finger DksA/TraR C4-type" evidence="6">
    <location>
        <begin position="111"/>
        <end position="143"/>
    </location>
</feature>
<evidence type="ECO:0000313" key="8">
    <source>
        <dbReference type="EMBL" id="QCI26707.1"/>
    </source>
</evidence>
<dbReference type="Pfam" id="PF01258">
    <property type="entry name" value="zf-dskA_traR"/>
    <property type="match status" value="1"/>
</dbReference>
<keyword evidence="9" id="KW-1185">Reference proteome</keyword>
<organism evidence="8 9">
    <name type="scientific">Buchnera aphidicola</name>
    <name type="common">Thelaxes californica</name>
    <dbReference type="NCBI Taxonomy" id="1315998"/>
    <lineage>
        <taxon>Bacteria</taxon>
        <taxon>Pseudomonadati</taxon>
        <taxon>Pseudomonadota</taxon>
        <taxon>Gammaproteobacteria</taxon>
        <taxon>Enterobacterales</taxon>
        <taxon>Erwiniaceae</taxon>
        <taxon>Buchnera</taxon>
    </lineage>
</organism>
<dbReference type="PANTHER" id="PTHR33823:SF2">
    <property type="entry name" value="RNA POLYMERASE-BINDING TRANSCRIPTION FACTOR DKSA"/>
    <property type="match status" value="1"/>
</dbReference>
<dbReference type="RefSeq" id="WP_158353295.1">
    <property type="nucleotide sequence ID" value="NZ_CP034852.1"/>
</dbReference>
<comment type="subunit">
    <text evidence="4">Interacts directly with the RNA polymerase.</text>
</comment>
<dbReference type="OrthoDB" id="9803742at2"/>
<keyword evidence="3 4" id="KW-0862">Zinc</keyword>
<dbReference type="InterPro" id="IPR012784">
    <property type="entry name" value="DksA_RNA_pol-bd"/>
</dbReference>